<reference evidence="1" key="1">
    <citation type="submission" date="2018-06" db="EMBL/GenBank/DDBJ databases">
        <authorList>
            <person name="Zhirakovskaya E."/>
        </authorList>
    </citation>
    <scope>NUCLEOTIDE SEQUENCE</scope>
</reference>
<dbReference type="AlphaFoldDB" id="A0A3B0ZRQ0"/>
<organism evidence="1">
    <name type="scientific">hydrothermal vent metagenome</name>
    <dbReference type="NCBI Taxonomy" id="652676"/>
    <lineage>
        <taxon>unclassified sequences</taxon>
        <taxon>metagenomes</taxon>
        <taxon>ecological metagenomes</taxon>
    </lineage>
</organism>
<gene>
    <name evidence="1" type="ORF">MNBD_GAMMA17-786</name>
</gene>
<name>A0A3B0ZRQ0_9ZZZZ</name>
<protein>
    <submittedName>
        <fullName evidence="1">Uncharacterized protein</fullName>
    </submittedName>
</protein>
<sequence length="46" mass="5415">MRYQGYGFDAVLEKNFNRVELKRILELVFTECEVGCLLMVFLTINV</sequence>
<dbReference type="EMBL" id="UOFQ01000105">
    <property type="protein sequence ID" value="VAW88709.1"/>
    <property type="molecule type" value="Genomic_DNA"/>
</dbReference>
<accession>A0A3B0ZRQ0</accession>
<proteinExistence type="predicted"/>
<evidence type="ECO:0000313" key="1">
    <source>
        <dbReference type="EMBL" id="VAW88709.1"/>
    </source>
</evidence>